<dbReference type="GO" id="GO:0006325">
    <property type="term" value="P:chromatin organization"/>
    <property type="evidence" value="ECO:0007669"/>
    <property type="project" value="UniProtKB-KW"/>
</dbReference>
<comment type="subunit">
    <text evidence="1">Component of the nuclear pore complex (NPC)-associated TREX-2 complex (transcription and export complex 2), composed of at least SUS1, SAC3, THP1, SEM1, and CDC31. TREX-2 contains 2 SUS1 chains. The TREX-2 complex interacts with the nucleoporin NUP1. Component of the 1.8 MDa SAGA transcription coactivator-HAT complex. SAGA is built of 5 distinct domains with specialized functions. Within the SAGA complex, SUS1, SGF11, SGF73 and UBP8 form an additional subcomplex of SAGA called the DUB module (deubiquitination module). Interacts directly with THP1, SAC3, SGF11, and with the RNA polymerase II.</text>
</comment>
<dbReference type="Pfam" id="PF10163">
    <property type="entry name" value="EnY2"/>
    <property type="match status" value="1"/>
</dbReference>
<dbReference type="OrthoDB" id="6221744at2759"/>
<evidence type="ECO:0000313" key="3">
    <source>
        <dbReference type="Proteomes" id="UP000016088"/>
    </source>
</evidence>
<keyword evidence="1" id="KW-0509">mRNA transport</keyword>
<accession>S9RJB2</accession>
<comment type="subcellular location">
    <subcellularLocation>
        <location evidence="1">Nucleus</location>
        <location evidence="1">Nucleoplasm</location>
    </subcellularLocation>
    <subcellularLocation>
        <location evidence="1">Cytoplasm</location>
        <location evidence="1">P-body</location>
    </subcellularLocation>
</comment>
<dbReference type="HOGENOM" id="CLU_134052_2_0_1"/>
<dbReference type="HAMAP" id="MF_03046">
    <property type="entry name" value="ENY2_Sus1"/>
    <property type="match status" value="1"/>
</dbReference>
<dbReference type="Gene3D" id="1.10.246.140">
    <property type="match status" value="1"/>
</dbReference>
<dbReference type="GO" id="GO:0003713">
    <property type="term" value="F:transcription coactivator activity"/>
    <property type="evidence" value="ECO:0007669"/>
    <property type="project" value="UniProtKB-UniRule"/>
</dbReference>
<keyword evidence="1" id="KW-0811">Translocation</keyword>
<dbReference type="AlphaFoldDB" id="S9RJB2"/>
<dbReference type="GO" id="GO:0015031">
    <property type="term" value="P:protein transport"/>
    <property type="evidence" value="ECO:0007669"/>
    <property type="project" value="UniProtKB-KW"/>
</dbReference>
<keyword evidence="3" id="KW-1185">Reference proteome</keyword>
<keyword evidence="1" id="KW-0653">Protein transport</keyword>
<proteinExistence type="inferred from homology"/>
<evidence type="ECO:0000313" key="2">
    <source>
        <dbReference type="EMBL" id="EPX74084.1"/>
    </source>
</evidence>
<keyword evidence="1" id="KW-0805">Transcription regulation</keyword>
<dbReference type="EMBL" id="KE503206">
    <property type="protein sequence ID" value="EPX74084.1"/>
    <property type="molecule type" value="Genomic_DNA"/>
</dbReference>
<comment type="function">
    <text evidence="1">Involved in mRNA export coupled transcription activation by association with both the TREX-2 and the SAGA complexes. At the promoters, SAGA is required for recruitment of the basal transcription machinery. It influences RNA polymerase II transcriptional activity through different activities such as TBP interaction and promoter selectivity, interaction with transcription activators, and chromatin modification through histone acetylation and deubiquitination. Within the SAGA complex, participates to a subcomplex required for deubiquitination of H2B and for the maintenance of steady-state H3 methylation levels. The TREX-2 complex functions in docking export-competent ribonucleoprotein particles (mRNPs) to the nuclear entrance of the nuclear pore complex (nuclear basket). TREX-2 participates in mRNA export and accurate chromatin positioning in the nucleus by tethering genes to the nuclear periphery. May also be involved in cytoplasmic mRNA decay by interaction with components of P-bodies.</text>
</comment>
<dbReference type="GO" id="GO:0006368">
    <property type="term" value="P:transcription elongation by RNA polymerase II"/>
    <property type="evidence" value="ECO:0007669"/>
    <property type="project" value="UniProtKB-UniRule"/>
</dbReference>
<dbReference type="Proteomes" id="UP000016088">
    <property type="component" value="Unassembled WGS sequence"/>
</dbReference>
<sequence>MTAERISEQLQENGDYERLANDLEFKLESCGWASQLRDYTRGIARENTGIDFKKLYEITLHTATESIPDTVKMEMMKDIKSSVLKLASPNEATDDQKA</sequence>
<keyword evidence="1" id="KW-0539">Nucleus</keyword>
<keyword evidence="1" id="KW-0813">Transport</keyword>
<comment type="similarity">
    <text evidence="1">Belongs to the ENY2 family.</text>
</comment>
<keyword evidence="1" id="KW-0804">Transcription</keyword>
<dbReference type="GO" id="GO:0006406">
    <property type="term" value="P:mRNA export from nucleus"/>
    <property type="evidence" value="ECO:0007669"/>
    <property type="project" value="UniProtKB-UniRule"/>
</dbReference>
<keyword evidence="1" id="KW-0010">Activator</keyword>
<protein>
    <recommendedName>
        <fullName evidence="1">Transcription and mRNA export factor SUS1</fullName>
    </recommendedName>
</protein>
<dbReference type="GO" id="GO:0005654">
    <property type="term" value="C:nucleoplasm"/>
    <property type="evidence" value="ECO:0007669"/>
    <property type="project" value="UniProtKB-SubCell"/>
</dbReference>
<dbReference type="InterPro" id="IPR018783">
    <property type="entry name" value="TF_ENY2"/>
</dbReference>
<evidence type="ECO:0000256" key="1">
    <source>
        <dbReference type="HAMAP-Rule" id="MF_03046"/>
    </source>
</evidence>
<dbReference type="GO" id="GO:0070390">
    <property type="term" value="C:transcription export complex 2"/>
    <property type="evidence" value="ECO:0007669"/>
    <property type="project" value="UniProtKB-UniRule"/>
</dbReference>
<dbReference type="OMA" id="ANELEYK"/>
<keyword evidence="1" id="KW-0963">Cytoplasm</keyword>
<dbReference type="GO" id="GO:0071819">
    <property type="term" value="C:DUBm complex"/>
    <property type="evidence" value="ECO:0007669"/>
    <property type="project" value="UniProtKB-UniRule"/>
</dbReference>
<dbReference type="RefSeq" id="XP_013017240.1">
    <property type="nucleotide sequence ID" value="XM_013161786.1"/>
</dbReference>
<dbReference type="PANTHER" id="PTHR12514">
    <property type="entry name" value="ENHANCER OF YELLOW 2 TRANSCRIPTION FACTOR"/>
    <property type="match status" value="1"/>
</dbReference>
<dbReference type="InterPro" id="IPR038212">
    <property type="entry name" value="TF_EnY2_sf"/>
</dbReference>
<gene>
    <name evidence="1" type="primary">SUS1</name>
    <name evidence="2" type="ORF">SOCG_03298</name>
</gene>
<dbReference type="GO" id="GO:0000932">
    <property type="term" value="C:P-body"/>
    <property type="evidence" value="ECO:0007669"/>
    <property type="project" value="UniProtKB-SubCell"/>
</dbReference>
<keyword evidence="1" id="KW-0156">Chromatin regulator</keyword>
<name>S9RJB2_SCHOY</name>
<organism evidence="2 3">
    <name type="scientific">Schizosaccharomyces octosporus (strain yFS286)</name>
    <name type="common">Fission yeast</name>
    <name type="synonym">Octosporomyces octosporus</name>
    <dbReference type="NCBI Taxonomy" id="483514"/>
    <lineage>
        <taxon>Eukaryota</taxon>
        <taxon>Fungi</taxon>
        <taxon>Dikarya</taxon>
        <taxon>Ascomycota</taxon>
        <taxon>Taphrinomycotina</taxon>
        <taxon>Schizosaccharomycetes</taxon>
        <taxon>Schizosaccharomycetales</taxon>
        <taxon>Schizosaccharomycetaceae</taxon>
        <taxon>Schizosaccharomyces</taxon>
    </lineage>
</organism>
<dbReference type="VEuPathDB" id="FungiDB:SOCG_03298"/>
<reference evidence="2 3" key="1">
    <citation type="journal article" date="2011" name="Science">
        <title>Comparative functional genomics of the fission yeasts.</title>
        <authorList>
            <person name="Rhind N."/>
            <person name="Chen Z."/>
            <person name="Yassour M."/>
            <person name="Thompson D.A."/>
            <person name="Haas B.J."/>
            <person name="Habib N."/>
            <person name="Wapinski I."/>
            <person name="Roy S."/>
            <person name="Lin M.F."/>
            <person name="Heiman D.I."/>
            <person name="Young S.K."/>
            <person name="Furuya K."/>
            <person name="Guo Y."/>
            <person name="Pidoux A."/>
            <person name="Chen H.M."/>
            <person name="Robbertse B."/>
            <person name="Goldberg J.M."/>
            <person name="Aoki K."/>
            <person name="Bayne E.H."/>
            <person name="Berlin A.M."/>
            <person name="Desjardins C.A."/>
            <person name="Dobbs E."/>
            <person name="Dukaj L."/>
            <person name="Fan L."/>
            <person name="FitzGerald M.G."/>
            <person name="French C."/>
            <person name="Gujja S."/>
            <person name="Hansen K."/>
            <person name="Keifenheim D."/>
            <person name="Levin J.Z."/>
            <person name="Mosher R.A."/>
            <person name="Mueller C.A."/>
            <person name="Pfiffner J."/>
            <person name="Priest M."/>
            <person name="Russ C."/>
            <person name="Smialowska A."/>
            <person name="Swoboda P."/>
            <person name="Sykes S.M."/>
            <person name="Vaughn M."/>
            <person name="Vengrova S."/>
            <person name="Yoder R."/>
            <person name="Zeng Q."/>
            <person name="Allshire R."/>
            <person name="Baulcombe D."/>
            <person name="Birren B.W."/>
            <person name="Brown W."/>
            <person name="Ekwall K."/>
            <person name="Kellis M."/>
            <person name="Leatherwood J."/>
            <person name="Levin H."/>
            <person name="Margalit H."/>
            <person name="Martienssen R."/>
            <person name="Nieduszynski C.A."/>
            <person name="Spatafora J.W."/>
            <person name="Friedman N."/>
            <person name="Dalgaard J.Z."/>
            <person name="Baumann P."/>
            <person name="Niki H."/>
            <person name="Regev A."/>
            <person name="Nusbaum C."/>
        </authorList>
    </citation>
    <scope>NUCLEOTIDE SEQUENCE [LARGE SCALE GENOMIC DNA]</scope>
    <source>
        <strain evidence="3">yFS286</strain>
    </source>
</reference>
<dbReference type="GeneID" id="25032270"/>
<dbReference type="GO" id="GO:0000124">
    <property type="term" value="C:SAGA complex"/>
    <property type="evidence" value="ECO:0007669"/>
    <property type="project" value="UniProtKB-UniRule"/>
</dbReference>
<dbReference type="GO" id="GO:0005643">
    <property type="term" value="C:nuclear pore"/>
    <property type="evidence" value="ECO:0007669"/>
    <property type="project" value="UniProtKB-UniRule"/>
</dbReference>